<dbReference type="InterPro" id="IPR036505">
    <property type="entry name" value="Amidase/PGRP_sf"/>
</dbReference>
<reference evidence="4 5" key="1">
    <citation type="submission" date="2016-10" db="EMBL/GenBank/DDBJ databases">
        <authorList>
            <person name="de Groot N.N."/>
        </authorList>
    </citation>
    <scope>NUCLEOTIDE SEQUENCE [LARGE SCALE GENOMIC DNA]</scope>
    <source>
        <strain evidence="4 5">DSM 13305</strain>
    </source>
</reference>
<organism evidence="4 5">
    <name type="scientific">Propionispora vibrioides</name>
    <dbReference type="NCBI Taxonomy" id="112903"/>
    <lineage>
        <taxon>Bacteria</taxon>
        <taxon>Bacillati</taxon>
        <taxon>Bacillota</taxon>
        <taxon>Negativicutes</taxon>
        <taxon>Selenomonadales</taxon>
        <taxon>Sporomusaceae</taxon>
        <taxon>Propionispora</taxon>
    </lineage>
</organism>
<dbReference type="SMART" id="SM00644">
    <property type="entry name" value="Ami_2"/>
    <property type="match status" value="1"/>
</dbReference>
<dbReference type="Gene3D" id="3.40.80.10">
    <property type="entry name" value="Peptidoglycan recognition protein-like"/>
    <property type="match status" value="1"/>
</dbReference>
<evidence type="ECO:0000259" key="2">
    <source>
        <dbReference type="SMART" id="SM00644"/>
    </source>
</evidence>
<dbReference type="SMART" id="SM00701">
    <property type="entry name" value="PGRP"/>
    <property type="match status" value="1"/>
</dbReference>
<evidence type="ECO:0000313" key="4">
    <source>
        <dbReference type="EMBL" id="SEP25092.1"/>
    </source>
</evidence>
<keyword evidence="5" id="KW-1185">Reference proteome</keyword>
<dbReference type="CDD" id="cd06583">
    <property type="entry name" value="PGRP"/>
    <property type="match status" value="1"/>
</dbReference>
<comment type="similarity">
    <text evidence="1">Belongs to the N-acetylmuramoyl-L-alanine amidase 2 family.</text>
</comment>
<gene>
    <name evidence="4" type="ORF">SAMN04490178_11532</name>
</gene>
<name>A0A1H8WBQ3_9FIRM</name>
<protein>
    <submittedName>
        <fullName evidence="4">N-acetylmuramoyl-L-alanine amidase</fullName>
    </submittedName>
</protein>
<dbReference type="AlphaFoldDB" id="A0A1H8WBQ3"/>
<dbReference type="GO" id="GO:0008745">
    <property type="term" value="F:N-acetylmuramoyl-L-alanine amidase activity"/>
    <property type="evidence" value="ECO:0007669"/>
    <property type="project" value="InterPro"/>
</dbReference>
<accession>A0A1H8WBQ3</accession>
<dbReference type="PANTHER" id="PTHR11022:SF41">
    <property type="entry name" value="PEPTIDOGLYCAN-RECOGNITION PROTEIN LC-RELATED"/>
    <property type="match status" value="1"/>
</dbReference>
<dbReference type="InterPro" id="IPR015510">
    <property type="entry name" value="PGRP"/>
</dbReference>
<dbReference type="SUPFAM" id="SSF55846">
    <property type="entry name" value="N-acetylmuramoyl-L-alanine amidase-like"/>
    <property type="match status" value="1"/>
</dbReference>
<evidence type="ECO:0000259" key="3">
    <source>
        <dbReference type="SMART" id="SM00701"/>
    </source>
</evidence>
<evidence type="ECO:0000313" key="5">
    <source>
        <dbReference type="Proteomes" id="UP000198847"/>
    </source>
</evidence>
<sequence>MNRRSFLQSTFGACSALWFGQNLLDIYSVLAKEQPAKLLSVQAELENPAGSNQNYFRFELLISSIPEIIPQQASVGFLFLIKNCRPGDLAGAMKYDNPYIKQVEVKAVNSQDCSVRLIARNQAVLPELRYSLIPSVLRAGRSRLRIDAGNFSGPTAIKERDLDIQEANLAFGPLATREVTDLIVIHHVGMGTAAESAAEIHRFHLRNGWSGIGYHYVVHQDGTIERGRPRDTVGAHTYGFNQSSIGIVLDGNFEEIVPTDVQLDRAARLIAALSHIYQLSPDNRSVRGHRDLNATLCPGKNLYCELSQVRTKALSYMEQ</sequence>
<evidence type="ECO:0000256" key="1">
    <source>
        <dbReference type="ARBA" id="ARBA00007553"/>
    </source>
</evidence>
<dbReference type="GO" id="GO:0009253">
    <property type="term" value="P:peptidoglycan catabolic process"/>
    <property type="evidence" value="ECO:0007669"/>
    <property type="project" value="InterPro"/>
</dbReference>
<dbReference type="GO" id="GO:0008270">
    <property type="term" value="F:zinc ion binding"/>
    <property type="evidence" value="ECO:0007669"/>
    <property type="project" value="InterPro"/>
</dbReference>
<dbReference type="RefSeq" id="WP_245732426.1">
    <property type="nucleotide sequence ID" value="NZ_FODY01000015.1"/>
</dbReference>
<dbReference type="STRING" id="112903.SAMN04490178_11532"/>
<dbReference type="PANTHER" id="PTHR11022">
    <property type="entry name" value="PEPTIDOGLYCAN RECOGNITION PROTEIN"/>
    <property type="match status" value="1"/>
</dbReference>
<dbReference type="InterPro" id="IPR006619">
    <property type="entry name" value="PGRP_domain_met/bac"/>
</dbReference>
<proteinExistence type="inferred from homology"/>
<feature type="domain" description="N-acetylmuramoyl-L-alanine amidase" evidence="2">
    <location>
        <begin position="169"/>
        <end position="299"/>
    </location>
</feature>
<dbReference type="InterPro" id="IPR002502">
    <property type="entry name" value="Amidase_domain"/>
</dbReference>
<dbReference type="Proteomes" id="UP000198847">
    <property type="component" value="Unassembled WGS sequence"/>
</dbReference>
<dbReference type="EMBL" id="FODY01000015">
    <property type="protein sequence ID" value="SEP25092.1"/>
    <property type="molecule type" value="Genomic_DNA"/>
</dbReference>
<dbReference type="Pfam" id="PF01510">
    <property type="entry name" value="Amidase_2"/>
    <property type="match status" value="1"/>
</dbReference>
<feature type="domain" description="Peptidoglycan recognition protein family" evidence="3">
    <location>
        <begin position="172"/>
        <end position="293"/>
    </location>
</feature>